<dbReference type="EMBL" id="CM051400">
    <property type="protein sequence ID" value="KAJ4715677.1"/>
    <property type="molecule type" value="Genomic_DNA"/>
</dbReference>
<protein>
    <submittedName>
        <fullName evidence="1">Glucan 1,3-beta-glucosidase A-like</fullName>
    </submittedName>
</protein>
<proteinExistence type="predicted"/>
<sequence length="676" mass="76621">MAILFFFYISWILSSSLASSSSVDYLPLKAASLGNWLVTEGWMEPSMFSGIENNDLLDGTQVQFLSTKLRKYIAVENDGKMVVANSSSGSSWQTFRLWRINETFFNFRVINKQFIGLDNEGQGNKLVAVSETANFPETFEIIRKQDNPNQVRIRASNGLLIQAESEMEMTADYDYRESTWEENDPSVFNMTVVSTMQGEYQITNGYGPEKAPKFMRDHWETYITEDDFEFMSENGLNAVRIPVGWWIAYDPTPPKPFVGGSLQALDNAFIWAEKYGMKVIVDLHAVRVSQNGYPHSASRDGFQEWTASDIPETVAIIDFLAARYANHSSLAAIELMNEPLAPGLALDSLKEYYKQGYDTVRKYTSDAYVILSNRLGARWTELLSFASNLTRVAIDVHYYNLFSNNFNDMSVQQNVDYVRYSRSSNLREITTSNSTLSFVGEWTDEWQVSGATKEDYQRFAKIQLDVYGRATFGWAYWAYKCHSHHWNLRSPSLFFPSARHRSNSVVVNSINGPDDADKITPIETRYPAFPTVMDINQIREILPHRFPFLLVDRVIEYSPGVSAVGIKNVTINDNFFPGHFPERPIMPGVLMIEAMAQVGGLVMLQPEVGGSRDNFFFAGIDKVRFRKPVIAGDTLVMRMTLVKLQKRFGIAKMEGKAYVGGDLVCEGEFLMATGTD</sequence>
<accession>A0ACC1XXK5</accession>
<reference evidence="1 2" key="1">
    <citation type="journal article" date="2023" name="Science">
        <title>Complex scaffold remodeling in plant triterpene biosynthesis.</title>
        <authorList>
            <person name="De La Pena R."/>
            <person name="Hodgson H."/>
            <person name="Liu J.C."/>
            <person name="Stephenson M.J."/>
            <person name="Martin A.C."/>
            <person name="Owen C."/>
            <person name="Harkess A."/>
            <person name="Leebens-Mack J."/>
            <person name="Jimenez L.E."/>
            <person name="Osbourn A."/>
            <person name="Sattely E.S."/>
        </authorList>
    </citation>
    <scope>NUCLEOTIDE SEQUENCE [LARGE SCALE GENOMIC DNA]</scope>
    <source>
        <strain evidence="2">cv. JPN11</strain>
        <tissue evidence="1">Leaf</tissue>
    </source>
</reference>
<evidence type="ECO:0000313" key="1">
    <source>
        <dbReference type="EMBL" id="KAJ4715677.1"/>
    </source>
</evidence>
<organism evidence="1 2">
    <name type="scientific">Melia azedarach</name>
    <name type="common">Chinaberry tree</name>
    <dbReference type="NCBI Taxonomy" id="155640"/>
    <lineage>
        <taxon>Eukaryota</taxon>
        <taxon>Viridiplantae</taxon>
        <taxon>Streptophyta</taxon>
        <taxon>Embryophyta</taxon>
        <taxon>Tracheophyta</taxon>
        <taxon>Spermatophyta</taxon>
        <taxon>Magnoliopsida</taxon>
        <taxon>eudicotyledons</taxon>
        <taxon>Gunneridae</taxon>
        <taxon>Pentapetalae</taxon>
        <taxon>rosids</taxon>
        <taxon>malvids</taxon>
        <taxon>Sapindales</taxon>
        <taxon>Meliaceae</taxon>
        <taxon>Melia</taxon>
    </lineage>
</organism>
<name>A0ACC1XXK5_MELAZ</name>
<dbReference type="Proteomes" id="UP001164539">
    <property type="component" value="Chromosome 7"/>
</dbReference>
<comment type="caution">
    <text evidence="1">The sequence shown here is derived from an EMBL/GenBank/DDBJ whole genome shotgun (WGS) entry which is preliminary data.</text>
</comment>
<keyword evidence="2" id="KW-1185">Reference proteome</keyword>
<gene>
    <name evidence="1" type="ORF">OWV82_014006</name>
</gene>
<evidence type="ECO:0000313" key="2">
    <source>
        <dbReference type="Proteomes" id="UP001164539"/>
    </source>
</evidence>